<dbReference type="InterPro" id="IPR029033">
    <property type="entry name" value="His_PPase_superfam"/>
</dbReference>
<dbReference type="PANTHER" id="PTHR20935:SF0">
    <property type="entry name" value="SERINE_THREONINE-PROTEIN PHOSPHATASE PGAM5, MITOCHONDRIAL"/>
    <property type="match status" value="1"/>
</dbReference>
<name>A0A9P1KIG0_9CYAN</name>
<feature type="binding site" evidence="2">
    <location>
        <begin position="7"/>
        <end position="14"/>
    </location>
    <ligand>
        <name>substrate</name>
    </ligand>
</feature>
<organism evidence="3 4">
    <name type="scientific">Limnospira indica PCC 8005</name>
    <dbReference type="NCBI Taxonomy" id="376219"/>
    <lineage>
        <taxon>Bacteria</taxon>
        <taxon>Bacillati</taxon>
        <taxon>Cyanobacteriota</taxon>
        <taxon>Cyanophyceae</taxon>
        <taxon>Oscillatoriophycideae</taxon>
        <taxon>Oscillatoriales</taxon>
        <taxon>Sirenicapillariaceae</taxon>
        <taxon>Limnospira</taxon>
    </lineage>
</organism>
<dbReference type="CDD" id="cd07067">
    <property type="entry name" value="HP_PGM_like"/>
    <property type="match status" value="1"/>
</dbReference>
<dbReference type="SUPFAM" id="SSF53254">
    <property type="entry name" value="Phosphoglycerate mutase-like"/>
    <property type="match status" value="1"/>
</dbReference>
<dbReference type="InterPro" id="IPR013078">
    <property type="entry name" value="His_Pase_superF_clade-1"/>
</dbReference>
<dbReference type="SMART" id="SM00855">
    <property type="entry name" value="PGAM"/>
    <property type="match status" value="1"/>
</dbReference>
<dbReference type="Pfam" id="PF00300">
    <property type="entry name" value="His_Phos_1"/>
    <property type="match status" value="2"/>
</dbReference>
<evidence type="ECO:0000256" key="1">
    <source>
        <dbReference type="ARBA" id="ARBA00022801"/>
    </source>
</evidence>
<dbReference type="EC" id="3.1.3.46" evidence="3"/>
<dbReference type="Proteomes" id="UP000032946">
    <property type="component" value="Chromosome"/>
</dbReference>
<keyword evidence="4" id="KW-1185">Reference proteome</keyword>
<feature type="binding site" evidence="2">
    <location>
        <position position="62"/>
    </location>
    <ligand>
        <name>substrate</name>
    </ligand>
</feature>
<dbReference type="AlphaFoldDB" id="A0A9P1KIG0"/>
<evidence type="ECO:0000313" key="4">
    <source>
        <dbReference type="Proteomes" id="UP000032946"/>
    </source>
</evidence>
<evidence type="ECO:0000256" key="2">
    <source>
        <dbReference type="PIRSR" id="PIRSR613078-2"/>
    </source>
</evidence>
<proteinExistence type="predicted"/>
<dbReference type="Gene3D" id="3.40.50.1240">
    <property type="entry name" value="Phosphoglycerate mutase-like"/>
    <property type="match status" value="2"/>
</dbReference>
<dbReference type="InterPro" id="IPR051021">
    <property type="entry name" value="Mito_Ser/Thr_phosphatase"/>
</dbReference>
<reference evidence="3 4" key="1">
    <citation type="submission" date="2014-02" db="EMBL/GenBank/DDBJ databases">
        <authorList>
            <person name="Genoscope - CEA"/>
        </authorList>
    </citation>
    <scope>NUCLEOTIDE SEQUENCE [LARGE SCALE GENOMIC DNA]</scope>
    <source>
        <strain evidence="3 4">PCC 8005</strain>
    </source>
</reference>
<gene>
    <name evidence="3" type="ORF">ARTHRO_41312</name>
</gene>
<protein>
    <submittedName>
        <fullName evidence="3">Fructose-2,6-bisphosphatase</fullName>
        <ecNumber evidence="3">3.1.3.46</ecNumber>
    </submittedName>
</protein>
<dbReference type="PANTHER" id="PTHR20935">
    <property type="entry name" value="PHOSPHOGLYCERATE MUTASE-RELATED"/>
    <property type="match status" value="1"/>
</dbReference>
<dbReference type="GO" id="GO:0004331">
    <property type="term" value="F:fructose-2,6-bisphosphate 2-phosphatase activity"/>
    <property type="evidence" value="ECO:0007669"/>
    <property type="project" value="UniProtKB-EC"/>
</dbReference>
<evidence type="ECO:0000313" key="3">
    <source>
        <dbReference type="EMBL" id="CDM96903.1"/>
    </source>
</evidence>
<keyword evidence="1 3" id="KW-0378">Hydrolase</keyword>
<accession>A0A9P1KIG0</accession>
<dbReference type="EMBL" id="FO818640">
    <property type="protein sequence ID" value="CDM96903.1"/>
    <property type="molecule type" value="Genomic_DNA"/>
</dbReference>
<sequence>MTQIWIRHGQCIANLQDKNYSFSSDEQDVLTEKGKAQANITALYIKNVFAPKTCLVSSTLTRAKQTSKIINNIVNESDNNLIVHEKLLIEKTNIESLADCAKRINIFLQKLNKNENYLIVTHGHVLQAIASIVLNLNARVSESLIFNNCGLTIIDNNQKLIALNSISHFSKDLLT</sequence>